<name>A0A0D9XKJ6_9ORYZ</name>
<dbReference type="CDD" id="cd17039">
    <property type="entry name" value="Ubl_ubiquitin_like"/>
    <property type="match status" value="4"/>
</dbReference>
<dbReference type="FunFam" id="3.10.20.90:FF:000211">
    <property type="entry name" value="Polyubiquitin 9"/>
    <property type="match status" value="1"/>
</dbReference>
<sequence length="323" mass="36946">MDSHHEQQQRQRLKIHVKVMKTFTLNVNCTDTVDQIKSKLSVIEGIGGSKQEMFFDGMHLKNEDKLADYNIMPNSCVDLYVTDGVQIYVKIPSVGKTIKLNVRKSSTVADIKAEIEQREGIVMNEQILMYAGQQLEDNHMLSRCDLRNDQTLHVLVCPTNRLHVFINVRGEKIICLEAKGWYTVADVKLMIETLEGLPACSQILTRMQSGLGVALTDGQMLQDQNVKNNDTLFLEQNVQFFVKTWKGKTLTMILKMSDTGKEIMDRLEEKLLIKEDMYYLCHRGRVLSPGDTLQNHKVENNSTVFVRFRNSGMISKDKEVIES</sequence>
<evidence type="ECO:0000313" key="3">
    <source>
        <dbReference type="EnsemblPlants" id="LPERR10G09620.1"/>
    </source>
</evidence>
<evidence type="ECO:0000256" key="1">
    <source>
        <dbReference type="ARBA" id="ARBA00022499"/>
    </source>
</evidence>
<accession>A0A0D9XKJ6</accession>
<dbReference type="InterPro" id="IPR029071">
    <property type="entry name" value="Ubiquitin-like_domsf"/>
</dbReference>
<protein>
    <recommendedName>
        <fullName evidence="2">Ubiquitin-like domain-containing protein</fullName>
    </recommendedName>
</protein>
<feature type="domain" description="Ubiquitin-like" evidence="2">
    <location>
        <begin position="162"/>
        <end position="234"/>
    </location>
</feature>
<feature type="domain" description="Ubiquitin-like" evidence="2">
    <location>
        <begin position="85"/>
        <end position="156"/>
    </location>
</feature>
<feature type="domain" description="Ubiquitin-like" evidence="2">
    <location>
        <begin position="13"/>
        <end position="82"/>
    </location>
</feature>
<dbReference type="InterPro" id="IPR000626">
    <property type="entry name" value="Ubiquitin-like_dom"/>
</dbReference>
<organism evidence="3 4">
    <name type="scientific">Leersia perrieri</name>
    <dbReference type="NCBI Taxonomy" id="77586"/>
    <lineage>
        <taxon>Eukaryota</taxon>
        <taxon>Viridiplantae</taxon>
        <taxon>Streptophyta</taxon>
        <taxon>Embryophyta</taxon>
        <taxon>Tracheophyta</taxon>
        <taxon>Spermatophyta</taxon>
        <taxon>Magnoliopsida</taxon>
        <taxon>Liliopsida</taxon>
        <taxon>Poales</taxon>
        <taxon>Poaceae</taxon>
        <taxon>BOP clade</taxon>
        <taxon>Oryzoideae</taxon>
        <taxon>Oryzeae</taxon>
        <taxon>Oryzinae</taxon>
        <taxon>Leersia</taxon>
    </lineage>
</organism>
<evidence type="ECO:0000259" key="2">
    <source>
        <dbReference type="PROSITE" id="PS50053"/>
    </source>
</evidence>
<evidence type="ECO:0000313" key="4">
    <source>
        <dbReference type="Proteomes" id="UP000032180"/>
    </source>
</evidence>
<dbReference type="HOGENOM" id="CLU_070925_0_0_1"/>
<dbReference type="SMART" id="SM00213">
    <property type="entry name" value="UBQ"/>
    <property type="match status" value="4"/>
</dbReference>
<dbReference type="InterPro" id="IPR019956">
    <property type="entry name" value="Ubiquitin_dom"/>
</dbReference>
<dbReference type="SUPFAM" id="SSF54236">
    <property type="entry name" value="Ubiquitin-like"/>
    <property type="match status" value="4"/>
</dbReference>
<dbReference type="PRINTS" id="PR00348">
    <property type="entry name" value="UBIQUITIN"/>
</dbReference>
<dbReference type="Gene3D" id="3.10.20.90">
    <property type="entry name" value="Phosphatidylinositol 3-kinase Catalytic Subunit, Chain A, domain 1"/>
    <property type="match status" value="4"/>
</dbReference>
<keyword evidence="1" id="KW-1017">Isopeptide bond</keyword>
<dbReference type="InterPro" id="IPR050158">
    <property type="entry name" value="Ubiquitin_ubiquitin-like"/>
</dbReference>
<keyword evidence="4" id="KW-1185">Reference proteome</keyword>
<proteinExistence type="predicted"/>
<dbReference type="Pfam" id="PF00240">
    <property type="entry name" value="ubiquitin"/>
    <property type="match status" value="3"/>
</dbReference>
<reference evidence="3" key="3">
    <citation type="submission" date="2015-04" db="UniProtKB">
        <authorList>
            <consortium name="EnsemblPlants"/>
        </authorList>
    </citation>
    <scope>IDENTIFICATION</scope>
</reference>
<dbReference type="EnsemblPlants" id="LPERR10G09620.1">
    <property type="protein sequence ID" value="LPERR10G09620.1"/>
    <property type="gene ID" value="LPERR10G09620"/>
</dbReference>
<dbReference type="Gramene" id="LPERR10G09620.1">
    <property type="protein sequence ID" value="LPERR10G09620.1"/>
    <property type="gene ID" value="LPERR10G09620"/>
</dbReference>
<dbReference type="AlphaFoldDB" id="A0A0D9XKJ6"/>
<dbReference type="PANTHER" id="PTHR10666">
    <property type="entry name" value="UBIQUITIN"/>
    <property type="match status" value="1"/>
</dbReference>
<reference evidence="3 4" key="1">
    <citation type="submission" date="2012-08" db="EMBL/GenBank/DDBJ databases">
        <title>Oryza genome evolution.</title>
        <authorList>
            <person name="Wing R.A."/>
        </authorList>
    </citation>
    <scope>NUCLEOTIDE SEQUENCE</scope>
</reference>
<feature type="domain" description="Ubiquitin-like" evidence="2">
    <location>
        <begin position="238"/>
        <end position="313"/>
    </location>
</feature>
<dbReference type="PROSITE" id="PS50053">
    <property type="entry name" value="UBIQUITIN_2"/>
    <property type="match status" value="4"/>
</dbReference>
<dbReference type="GO" id="GO:0003729">
    <property type="term" value="F:mRNA binding"/>
    <property type="evidence" value="ECO:0007669"/>
    <property type="project" value="UniProtKB-ARBA"/>
</dbReference>
<dbReference type="eggNOG" id="KOG0001">
    <property type="taxonomic scope" value="Eukaryota"/>
</dbReference>
<dbReference type="STRING" id="77586.A0A0D9XKJ6"/>
<dbReference type="Proteomes" id="UP000032180">
    <property type="component" value="Chromosome 10"/>
</dbReference>
<reference evidence="4" key="2">
    <citation type="submission" date="2013-12" db="EMBL/GenBank/DDBJ databases">
        <authorList>
            <person name="Yu Y."/>
            <person name="Lee S."/>
            <person name="de Baynast K."/>
            <person name="Wissotski M."/>
            <person name="Liu L."/>
            <person name="Talag J."/>
            <person name="Goicoechea J."/>
            <person name="Angelova A."/>
            <person name="Jetty R."/>
            <person name="Kudrna D."/>
            <person name="Golser W."/>
            <person name="Rivera L."/>
            <person name="Zhang J."/>
            <person name="Wing R."/>
        </authorList>
    </citation>
    <scope>NUCLEOTIDE SEQUENCE</scope>
</reference>